<dbReference type="Proteomes" id="UP000195667">
    <property type="component" value="Unassembled WGS sequence"/>
</dbReference>
<evidence type="ECO:0000259" key="1">
    <source>
        <dbReference type="Pfam" id="PF12762"/>
    </source>
</evidence>
<evidence type="ECO:0000313" key="2">
    <source>
        <dbReference type="EMBL" id="SJM90905.1"/>
    </source>
</evidence>
<sequence>MYRADEYAIYDRLEAWGYSHKSVCHGSGEYARDEDGDGFHEVHVNTMEGFWSLLRSWLRPHRGISQCYLPIYLGFFEFVHNVKKRGKALLNSLLELIVS</sequence>
<proteinExistence type="predicted"/>
<accession>A0A1R4H3S2</accession>
<dbReference type="RefSeq" id="WP_419185542.1">
    <property type="nucleotide sequence ID" value="NZ_FUKI01000075.1"/>
</dbReference>
<dbReference type="Pfam" id="PF12762">
    <property type="entry name" value="DDE_Tnp_IS1595"/>
    <property type="match status" value="1"/>
</dbReference>
<keyword evidence="3" id="KW-1185">Reference proteome</keyword>
<feature type="domain" description="ISXO2-like transposase" evidence="1">
    <location>
        <begin position="4"/>
        <end position="79"/>
    </location>
</feature>
<dbReference type="AlphaFoldDB" id="A0A1R4H3S2"/>
<evidence type="ECO:0000313" key="3">
    <source>
        <dbReference type="Proteomes" id="UP000195667"/>
    </source>
</evidence>
<gene>
    <name evidence="2" type="ORF">CRENPOLYSF1_1660001</name>
</gene>
<name>A0A1R4H3S2_9GAMM</name>
<dbReference type="EMBL" id="FUKI01000075">
    <property type="protein sequence ID" value="SJM90905.1"/>
    <property type="molecule type" value="Genomic_DNA"/>
</dbReference>
<protein>
    <recommendedName>
        <fullName evidence="1">ISXO2-like transposase domain-containing protein</fullName>
    </recommendedName>
</protein>
<organism evidence="2 3">
    <name type="scientific">Crenothrix polyspora</name>
    <dbReference type="NCBI Taxonomy" id="360316"/>
    <lineage>
        <taxon>Bacteria</taxon>
        <taxon>Pseudomonadati</taxon>
        <taxon>Pseudomonadota</taxon>
        <taxon>Gammaproteobacteria</taxon>
        <taxon>Methylococcales</taxon>
        <taxon>Crenotrichaceae</taxon>
        <taxon>Crenothrix</taxon>
    </lineage>
</organism>
<reference evidence="3" key="1">
    <citation type="submission" date="2017-02" db="EMBL/GenBank/DDBJ databases">
        <authorList>
            <person name="Daims H."/>
        </authorList>
    </citation>
    <scope>NUCLEOTIDE SEQUENCE [LARGE SCALE GENOMIC DNA]</scope>
</reference>
<dbReference type="InterPro" id="IPR024445">
    <property type="entry name" value="Tnp_ISXO2-like"/>
</dbReference>